<evidence type="ECO:0000313" key="2">
    <source>
        <dbReference type="Proteomes" id="UP000626786"/>
    </source>
</evidence>
<accession>A0ABR8UCT9</accession>
<evidence type="ECO:0000313" key="1">
    <source>
        <dbReference type="EMBL" id="MBD7985847.1"/>
    </source>
</evidence>
<name>A0ABR8UCT9_9BACL</name>
<dbReference type="InterPro" id="IPR017263">
    <property type="entry name" value="UCP037692"/>
</dbReference>
<dbReference type="Proteomes" id="UP000626786">
    <property type="component" value="Unassembled WGS sequence"/>
</dbReference>
<sequence length="67" mass="7902">MLQHFSFKPMFAGGSLPGWTFSFFYKNQRYTGDYMPDGVINWTGETPADEDQVKKMIHELMTFHVYE</sequence>
<dbReference type="EMBL" id="JACSQN010000016">
    <property type="protein sequence ID" value="MBD7985847.1"/>
    <property type="molecule type" value="Genomic_DNA"/>
</dbReference>
<reference evidence="1 2" key="1">
    <citation type="submission" date="2020-08" db="EMBL/GenBank/DDBJ databases">
        <title>A Genomic Blueprint of the Chicken Gut Microbiome.</title>
        <authorList>
            <person name="Gilroy R."/>
            <person name="Ravi A."/>
            <person name="Getino M."/>
            <person name="Pursley I."/>
            <person name="Horton D.L."/>
            <person name="Alikhan N.-F."/>
            <person name="Baker D."/>
            <person name="Gharbi K."/>
            <person name="Hall N."/>
            <person name="Watson M."/>
            <person name="Adriaenssens E.M."/>
            <person name="Foster-Nyarko E."/>
            <person name="Jarju S."/>
            <person name="Secka A."/>
            <person name="Antonio M."/>
            <person name="Oren A."/>
            <person name="Chaudhuri R."/>
            <person name="La Ragione R.M."/>
            <person name="Hildebrand F."/>
            <person name="Pallen M.J."/>
        </authorList>
    </citation>
    <scope>NUCLEOTIDE SEQUENCE [LARGE SCALE GENOMIC DNA]</scope>
    <source>
        <strain evidence="1 2">Sa2YVA2</strain>
    </source>
</reference>
<protein>
    <submittedName>
        <fullName evidence="1">YheE family protein</fullName>
    </submittedName>
</protein>
<gene>
    <name evidence="1" type="ORF">H9649_14840</name>
</gene>
<keyword evidence="2" id="KW-1185">Reference proteome</keyword>
<organism evidence="1 2">
    <name type="scientific">Sporosarcina quadrami</name>
    <dbReference type="NCBI Taxonomy" id="2762234"/>
    <lineage>
        <taxon>Bacteria</taxon>
        <taxon>Bacillati</taxon>
        <taxon>Bacillota</taxon>
        <taxon>Bacilli</taxon>
        <taxon>Bacillales</taxon>
        <taxon>Caryophanaceae</taxon>
        <taxon>Sporosarcina</taxon>
    </lineage>
</organism>
<dbReference type="Pfam" id="PF17277">
    <property type="entry name" value="DUF5342"/>
    <property type="match status" value="1"/>
</dbReference>
<dbReference type="RefSeq" id="WP_191695675.1">
    <property type="nucleotide sequence ID" value="NZ_JACSQN010000016.1"/>
</dbReference>
<comment type="caution">
    <text evidence="1">The sequence shown here is derived from an EMBL/GenBank/DDBJ whole genome shotgun (WGS) entry which is preliminary data.</text>
</comment>
<proteinExistence type="predicted"/>